<dbReference type="SUPFAM" id="SSF50156">
    <property type="entry name" value="PDZ domain-like"/>
    <property type="match status" value="1"/>
</dbReference>
<dbReference type="InterPro" id="IPR036034">
    <property type="entry name" value="PDZ_sf"/>
</dbReference>
<dbReference type="RefSeq" id="WP_380745820.1">
    <property type="nucleotide sequence ID" value="NZ_JBHTLI010000002.1"/>
</dbReference>
<evidence type="ECO:0000259" key="2">
    <source>
        <dbReference type="Pfam" id="PF17899"/>
    </source>
</evidence>
<dbReference type="Pfam" id="PF17899">
    <property type="entry name" value="Peptidase_M61_N"/>
    <property type="match status" value="1"/>
</dbReference>
<keyword evidence="4" id="KW-1185">Reference proteome</keyword>
<dbReference type="PROSITE" id="PS51257">
    <property type="entry name" value="PROKAR_LIPOPROTEIN"/>
    <property type="match status" value="1"/>
</dbReference>
<name>A0ABW3NUU0_9FLAO</name>
<organism evidence="3 4">
    <name type="scientific">Salegentibacter chungangensis</name>
    <dbReference type="NCBI Taxonomy" id="1335724"/>
    <lineage>
        <taxon>Bacteria</taxon>
        <taxon>Pseudomonadati</taxon>
        <taxon>Bacteroidota</taxon>
        <taxon>Flavobacteriia</taxon>
        <taxon>Flavobacteriales</taxon>
        <taxon>Flavobacteriaceae</taxon>
        <taxon>Salegentibacter</taxon>
    </lineage>
</organism>
<dbReference type="InterPro" id="IPR007963">
    <property type="entry name" value="Peptidase_M61_catalytic"/>
</dbReference>
<dbReference type="Proteomes" id="UP001597131">
    <property type="component" value="Unassembled WGS sequence"/>
</dbReference>
<dbReference type="Pfam" id="PF05299">
    <property type="entry name" value="Peptidase_M61"/>
    <property type="match status" value="1"/>
</dbReference>
<dbReference type="InterPro" id="IPR027268">
    <property type="entry name" value="Peptidase_M4/M1_CTD_sf"/>
</dbReference>
<evidence type="ECO:0000259" key="1">
    <source>
        <dbReference type="Pfam" id="PF05299"/>
    </source>
</evidence>
<evidence type="ECO:0000313" key="4">
    <source>
        <dbReference type="Proteomes" id="UP001597131"/>
    </source>
</evidence>
<protein>
    <submittedName>
        <fullName evidence="3">Peptidase M61</fullName>
    </submittedName>
</protein>
<sequence>MKKLIVAVAAIATLYGCKTAQTGTDAEQPIIANLDLVNINEDRVSVSVDPDKIAREQITFFIPKTVPGTYSTDNYGKFIDDFKALDYKGKELKVTKIDDNSWQISDAKNLDKVTYLVNDTFDIKGEEDVFSPTGTNINEGENFMLNLHGFVGYFDQLKEKNYRLVIKRPLSLIPGTSLTAVTKPQDSETYTTDVYNVDRYFQVTDHPIMYAAPDTTKFMVDNMEVLIDVYSPNKKYTAKSITPGIKEMISAQKNFLGDIDNTDKYAILLYLSDIDTIDARGFGALEHHTSTAVVLPESMPAEALQKTMTDVVSHEFFHILTPLSVHSNEIHYFDYNDPKMSKHLWMYEGVTEYFANLFQINQGLISNEDFYKRIADKIKTSQNYDDTVPFTEMSENVLADEYKDSYYNVYQKGALIGMALDIRLRELSNGEMGILDLMKKLSDKYGKDRPFDDDKLIDDIVELTYPEIQNFFEAYVSGHTPIPYDQFFNKVGLQQKEFEKNTGYFLHGNIPYIDADPATKEIFFRKGITFNSFLKELGVKGGDILKSVNGKEYNVENIYGLVMTAESWEEGTEVSFVVERDGEEITLEASTFQPTEPTTGIVEKDLPEDSAQVKLRQAWLKG</sequence>
<accession>A0ABW3NUU0</accession>
<proteinExistence type="predicted"/>
<feature type="domain" description="Peptidase M61 catalytic" evidence="1">
    <location>
        <begin position="309"/>
        <end position="416"/>
    </location>
</feature>
<dbReference type="Gene3D" id="2.30.42.10">
    <property type="match status" value="1"/>
</dbReference>
<dbReference type="Gene3D" id="1.10.390.10">
    <property type="entry name" value="Neutral Protease Domain 2"/>
    <property type="match status" value="1"/>
</dbReference>
<dbReference type="Gene3D" id="2.60.40.3650">
    <property type="match status" value="1"/>
</dbReference>
<gene>
    <name evidence="3" type="ORF">ACFQ3Q_11120</name>
</gene>
<dbReference type="EMBL" id="JBHTLI010000002">
    <property type="protein sequence ID" value="MFD1096302.1"/>
    <property type="molecule type" value="Genomic_DNA"/>
</dbReference>
<reference evidence="4" key="1">
    <citation type="journal article" date="2019" name="Int. J. Syst. Evol. Microbiol.">
        <title>The Global Catalogue of Microorganisms (GCM) 10K type strain sequencing project: providing services to taxonomists for standard genome sequencing and annotation.</title>
        <authorList>
            <consortium name="The Broad Institute Genomics Platform"/>
            <consortium name="The Broad Institute Genome Sequencing Center for Infectious Disease"/>
            <person name="Wu L."/>
            <person name="Ma J."/>
        </authorList>
    </citation>
    <scope>NUCLEOTIDE SEQUENCE [LARGE SCALE GENOMIC DNA]</scope>
    <source>
        <strain evidence="4">CCUG 64793</strain>
    </source>
</reference>
<feature type="domain" description="Peptidase M61 N-terminal" evidence="2">
    <location>
        <begin position="34"/>
        <end position="211"/>
    </location>
</feature>
<comment type="caution">
    <text evidence="3">The sequence shown here is derived from an EMBL/GenBank/DDBJ whole genome shotgun (WGS) entry which is preliminary data.</text>
</comment>
<dbReference type="SUPFAM" id="SSF55486">
    <property type="entry name" value="Metalloproteases ('zincins'), catalytic domain"/>
    <property type="match status" value="1"/>
</dbReference>
<evidence type="ECO:0000313" key="3">
    <source>
        <dbReference type="EMBL" id="MFD1096302.1"/>
    </source>
</evidence>
<dbReference type="InterPro" id="IPR040756">
    <property type="entry name" value="Peptidase_M61_N"/>
</dbReference>